<dbReference type="Proteomes" id="UP000291097">
    <property type="component" value="Unassembled WGS sequence"/>
</dbReference>
<feature type="transmembrane region" description="Helical" evidence="11">
    <location>
        <begin position="30"/>
        <end position="48"/>
    </location>
</feature>
<evidence type="ECO:0000256" key="11">
    <source>
        <dbReference type="SAM" id="Phobius"/>
    </source>
</evidence>
<dbReference type="InterPro" id="IPR005821">
    <property type="entry name" value="Ion_trans_dom"/>
</dbReference>
<evidence type="ECO:0000256" key="5">
    <source>
        <dbReference type="ARBA" id="ARBA00022826"/>
    </source>
</evidence>
<dbReference type="PRINTS" id="PR00169">
    <property type="entry name" value="KCHANNEL"/>
</dbReference>
<evidence type="ECO:0000256" key="6">
    <source>
        <dbReference type="ARBA" id="ARBA00022958"/>
    </source>
</evidence>
<dbReference type="OrthoDB" id="56871at2157"/>
<evidence type="ECO:0000256" key="7">
    <source>
        <dbReference type="ARBA" id="ARBA00022989"/>
    </source>
</evidence>
<feature type="domain" description="Ion transport" evidence="12">
    <location>
        <begin position="33"/>
        <end position="226"/>
    </location>
</feature>
<keyword evidence="8" id="KW-0406">Ion transport</keyword>
<dbReference type="Pfam" id="PF00520">
    <property type="entry name" value="Ion_trans"/>
    <property type="match status" value="1"/>
</dbReference>
<protein>
    <submittedName>
        <fullName evidence="13">Voltage-gated potassium channel</fullName>
    </submittedName>
</protein>
<feature type="transmembrane region" description="Helical" evidence="11">
    <location>
        <begin position="102"/>
        <end position="125"/>
    </location>
</feature>
<organism evidence="13 14">
    <name type="scientific">Natrinema hispanicum</name>
    <dbReference type="NCBI Taxonomy" id="392421"/>
    <lineage>
        <taxon>Archaea</taxon>
        <taxon>Methanobacteriati</taxon>
        <taxon>Methanobacteriota</taxon>
        <taxon>Stenosarchaea group</taxon>
        <taxon>Halobacteria</taxon>
        <taxon>Halobacteriales</taxon>
        <taxon>Natrialbaceae</taxon>
        <taxon>Natrinema</taxon>
    </lineage>
</organism>
<dbReference type="SUPFAM" id="SSF81324">
    <property type="entry name" value="Voltage-gated potassium channels"/>
    <property type="match status" value="1"/>
</dbReference>
<keyword evidence="10 13" id="KW-0407">Ion channel</keyword>
<keyword evidence="6" id="KW-0630">Potassium</keyword>
<dbReference type="GO" id="GO:0016020">
    <property type="term" value="C:membrane"/>
    <property type="evidence" value="ECO:0007669"/>
    <property type="project" value="UniProtKB-SubCell"/>
</dbReference>
<evidence type="ECO:0000256" key="1">
    <source>
        <dbReference type="ARBA" id="ARBA00004141"/>
    </source>
</evidence>
<keyword evidence="4 11" id="KW-0812">Transmembrane</keyword>
<feature type="transmembrane region" description="Helical" evidence="11">
    <location>
        <begin position="60"/>
        <end position="82"/>
    </location>
</feature>
<keyword evidence="9 11" id="KW-0472">Membrane</keyword>
<proteinExistence type="predicted"/>
<dbReference type="InterPro" id="IPR027359">
    <property type="entry name" value="Volt_channel_dom_sf"/>
</dbReference>
<dbReference type="InterPro" id="IPR047871">
    <property type="entry name" value="K_chnl_Slo-like"/>
</dbReference>
<dbReference type="EMBL" id="SHMP01000003">
    <property type="protein sequence ID" value="RZV11736.1"/>
    <property type="molecule type" value="Genomic_DNA"/>
</dbReference>
<keyword evidence="5" id="KW-0631">Potassium channel</keyword>
<evidence type="ECO:0000259" key="12">
    <source>
        <dbReference type="Pfam" id="PF00520"/>
    </source>
</evidence>
<feature type="transmembrane region" description="Helical" evidence="11">
    <location>
        <begin position="211"/>
        <end position="231"/>
    </location>
</feature>
<comment type="caution">
    <text evidence="13">The sequence shown here is derived from an EMBL/GenBank/DDBJ whole genome shotgun (WGS) entry which is preliminary data.</text>
</comment>
<name>A0A482YBE6_9EURY</name>
<accession>A0A482YBE6</accession>
<dbReference type="PANTHER" id="PTHR10027">
    <property type="entry name" value="CALCIUM-ACTIVATED POTASSIUM CHANNEL ALPHA CHAIN"/>
    <property type="match status" value="1"/>
</dbReference>
<evidence type="ECO:0000313" key="13">
    <source>
        <dbReference type="EMBL" id="RZV11736.1"/>
    </source>
</evidence>
<reference evidence="13 14" key="1">
    <citation type="submission" date="2019-02" db="EMBL/GenBank/DDBJ databases">
        <title>Genomic Encyclopedia of Archaeal and Bacterial Type Strains, Phase II (KMG-II): from individual species to whole genera.</title>
        <authorList>
            <person name="Goeker M."/>
        </authorList>
    </citation>
    <scope>NUCLEOTIDE SEQUENCE [LARGE SCALE GENOMIC DNA]</scope>
    <source>
        <strain evidence="13 14">DSM 18328</strain>
    </source>
</reference>
<keyword evidence="3" id="KW-0633">Potassium transport</keyword>
<keyword evidence="2" id="KW-0813">Transport</keyword>
<evidence type="ECO:0000256" key="10">
    <source>
        <dbReference type="ARBA" id="ARBA00023303"/>
    </source>
</evidence>
<evidence type="ECO:0000256" key="8">
    <source>
        <dbReference type="ARBA" id="ARBA00023065"/>
    </source>
</evidence>
<dbReference type="AlphaFoldDB" id="A0A482YBE6"/>
<dbReference type="Gene3D" id="1.20.120.350">
    <property type="entry name" value="Voltage-gated potassium channels. Chain C"/>
    <property type="match status" value="1"/>
</dbReference>
<dbReference type="PANTHER" id="PTHR10027:SF10">
    <property type="entry name" value="SLOWPOKE 2, ISOFORM D"/>
    <property type="match status" value="1"/>
</dbReference>
<evidence type="ECO:0000256" key="2">
    <source>
        <dbReference type="ARBA" id="ARBA00022448"/>
    </source>
</evidence>
<dbReference type="Gene3D" id="1.10.287.70">
    <property type="match status" value="1"/>
</dbReference>
<sequence>MSAEPSYRNRDRRELVRFYLLDHRTPLGKAIDIALFALNFAFVAIFVAETYALSADLRTTLWHLEVGIAVVFLVEYVLRLYGAADRLAEFANPYTVADLLSILPTFLVLFLPGVTIVNVGFLRAVRVVRALRFYRFTQDAEFFFGTISDNALRALKLLLTVLVLLFVSAGLFYSAERAVNPDVTTFGDAFYYVVVALSTVGFGDIVPVTAAGRWVTVAAILVGIIVIPWQASKIVREWSRRDKVDVTCPNCGLSSHDRDASHCKACGHVIYQDDDSSE</sequence>
<keyword evidence="7 11" id="KW-1133">Transmembrane helix</keyword>
<dbReference type="RefSeq" id="WP_130499114.1">
    <property type="nucleotide sequence ID" value="NZ_SHMP01000003.1"/>
</dbReference>
<evidence type="ECO:0000256" key="3">
    <source>
        <dbReference type="ARBA" id="ARBA00022538"/>
    </source>
</evidence>
<evidence type="ECO:0000256" key="4">
    <source>
        <dbReference type="ARBA" id="ARBA00022692"/>
    </source>
</evidence>
<comment type="subcellular location">
    <subcellularLocation>
        <location evidence="1">Membrane</location>
        <topology evidence="1">Multi-pass membrane protein</topology>
    </subcellularLocation>
</comment>
<evidence type="ECO:0000313" key="14">
    <source>
        <dbReference type="Proteomes" id="UP000291097"/>
    </source>
</evidence>
<evidence type="ECO:0000256" key="9">
    <source>
        <dbReference type="ARBA" id="ARBA00023136"/>
    </source>
</evidence>
<dbReference type="GO" id="GO:0005267">
    <property type="term" value="F:potassium channel activity"/>
    <property type="evidence" value="ECO:0007669"/>
    <property type="project" value="UniProtKB-KW"/>
</dbReference>
<gene>
    <name evidence="13" type="ORF">BDK88_0617</name>
</gene>
<feature type="transmembrane region" description="Helical" evidence="11">
    <location>
        <begin position="157"/>
        <end position="175"/>
    </location>
</feature>